<evidence type="ECO:0000256" key="1">
    <source>
        <dbReference type="ARBA" id="ARBA00012840"/>
    </source>
</evidence>
<evidence type="ECO:0000256" key="5">
    <source>
        <dbReference type="ARBA" id="ARBA00023146"/>
    </source>
</evidence>
<feature type="domain" description="Aminoacyl-transfer RNA synthetases class-II family profile" evidence="9">
    <location>
        <begin position="378"/>
        <end position="572"/>
    </location>
</feature>
<dbReference type="InterPro" id="IPR045864">
    <property type="entry name" value="aa-tRNA-synth_II/BPL/LPL"/>
</dbReference>
<keyword evidence="11" id="KW-1185">Reference proteome</keyword>
<keyword evidence="5" id="KW-0030">Aminoacyl-tRNA synthetase</keyword>
<evidence type="ECO:0000256" key="7">
    <source>
        <dbReference type="ARBA" id="ARBA00034892"/>
    </source>
</evidence>
<comment type="caution">
    <text evidence="10">The sequence shown here is derived from an EMBL/GenBank/DDBJ whole genome shotgun (WGS) entry which is preliminary data.</text>
</comment>
<keyword evidence="3" id="KW-0547">Nucleotide-binding</keyword>
<feature type="region of interest" description="Disordered" evidence="8">
    <location>
        <begin position="30"/>
        <end position="62"/>
    </location>
</feature>
<evidence type="ECO:0000313" key="11">
    <source>
        <dbReference type="Proteomes" id="UP001176521"/>
    </source>
</evidence>
<protein>
    <recommendedName>
        <fullName evidence="1">serine--tRNA ligase</fullName>
        <ecNumber evidence="1">6.1.1.11</ecNumber>
    </recommendedName>
    <alternativeName>
        <fullName evidence="6">Seryl-tRNA synthetase</fullName>
    </alternativeName>
    <alternativeName>
        <fullName evidence="7">Seryl-tRNA(Ser) synthetase</fullName>
    </alternativeName>
</protein>
<reference evidence="10" key="1">
    <citation type="journal article" date="2023" name="PhytoFront">
        <title>Draft Genome Resources of Seven Strains of Tilletia horrida, Causal Agent of Kernel Smut of Rice.</title>
        <authorList>
            <person name="Khanal S."/>
            <person name="Antony Babu S."/>
            <person name="Zhou X.G."/>
        </authorList>
    </citation>
    <scope>NUCLEOTIDE SEQUENCE</scope>
    <source>
        <strain evidence="10">TX3</strain>
    </source>
</reference>
<evidence type="ECO:0000256" key="8">
    <source>
        <dbReference type="SAM" id="MobiDB-lite"/>
    </source>
</evidence>
<dbReference type="InterPro" id="IPR002314">
    <property type="entry name" value="aa-tRNA-synt_IIb"/>
</dbReference>
<gene>
    <name evidence="10" type="primary">DIA4_1</name>
    <name evidence="10" type="ORF">OC842_003962</name>
</gene>
<organism evidence="10 11">
    <name type="scientific">Tilletia horrida</name>
    <dbReference type="NCBI Taxonomy" id="155126"/>
    <lineage>
        <taxon>Eukaryota</taxon>
        <taxon>Fungi</taxon>
        <taxon>Dikarya</taxon>
        <taxon>Basidiomycota</taxon>
        <taxon>Ustilaginomycotina</taxon>
        <taxon>Exobasidiomycetes</taxon>
        <taxon>Tilletiales</taxon>
        <taxon>Tilletiaceae</taxon>
        <taxon>Tilletia</taxon>
    </lineage>
</organism>
<feature type="compositionally biased region" description="Polar residues" evidence="8">
    <location>
        <begin position="30"/>
        <end position="42"/>
    </location>
</feature>
<evidence type="ECO:0000256" key="3">
    <source>
        <dbReference type="ARBA" id="ARBA00022741"/>
    </source>
</evidence>
<sequence length="603" mass="63712">MLTRAAPGSVCLRCERLALAQRTRAFSTAPNVRLASPTSSSPPIKAQNKARSLPESQPGAPFSLQPAVVDAAFANARRRKFPVHEAEWRRTLQRARAELPTMADEIARLKKDLSRDPRKAAAAATSTAAADQQEAEAQAQSPAELKQRLRTLTAEHEELLSSSLDVRLRFPNGTHAGVPLGPEPNARIVGHGDPLGLLPEDLRAALQEKGPCTVAELPTPASTSSSRAHTDIAALLPHALFPSSSTLDQASGALTTGASFPFLLGPLAALSHALAQYALRTCASHGFLLVRAPDIVRADLARRCGFMPRDEGEASQTYFVSSTTSGQGHGGAAGSPELCLAGTAEIPLAGLCAERTFFLQSGGDKAAAAGAAQGGPFLPLKLCALGSAFRAEAGARGADTKGLYRVHQFDKVEMFVVAPAKTAVSENGAGASAAATAGEADPFAAEDADMSHLDELRAIQEEIISGLGLPYRVLDMPTEELGASACRKYDIEAWMPGRGSWGEVSSASHCTTFQSRRLNIRYRRSPGAQGKLEYAHTLNATAAAMPRLIVALLENFGAVEADGGRAQRLRLPEVLRPFWLGAEGEVEWVEMRGDKVSGNGSLN</sequence>
<dbReference type="Proteomes" id="UP001176521">
    <property type="component" value="Unassembled WGS sequence"/>
</dbReference>
<dbReference type="SUPFAM" id="SSF55681">
    <property type="entry name" value="Class II aaRS and biotin synthetases"/>
    <property type="match status" value="1"/>
</dbReference>
<dbReference type="GO" id="GO:0005524">
    <property type="term" value="F:ATP binding"/>
    <property type="evidence" value="ECO:0007669"/>
    <property type="project" value="UniProtKB-KW"/>
</dbReference>
<proteinExistence type="predicted"/>
<keyword evidence="4" id="KW-0067">ATP-binding</keyword>
<keyword evidence="2 10" id="KW-0436">Ligase</keyword>
<dbReference type="EC" id="6.1.1.11" evidence="1"/>
<accession>A0AAN6JKB0</accession>
<feature type="region of interest" description="Disordered" evidence="8">
    <location>
        <begin position="110"/>
        <end position="144"/>
    </location>
</feature>
<dbReference type="GO" id="GO:0004828">
    <property type="term" value="F:serine-tRNA ligase activity"/>
    <property type="evidence" value="ECO:0007669"/>
    <property type="project" value="UniProtKB-EC"/>
</dbReference>
<dbReference type="EMBL" id="JAPDMQ010000218">
    <property type="protein sequence ID" value="KAK0530300.1"/>
    <property type="molecule type" value="Genomic_DNA"/>
</dbReference>
<dbReference type="InterPro" id="IPR002317">
    <property type="entry name" value="Ser-tRNA-ligase_type_1"/>
</dbReference>
<evidence type="ECO:0000256" key="4">
    <source>
        <dbReference type="ARBA" id="ARBA00022840"/>
    </source>
</evidence>
<evidence type="ECO:0000256" key="6">
    <source>
        <dbReference type="ARBA" id="ARBA00031113"/>
    </source>
</evidence>
<dbReference type="PANTHER" id="PTHR11778">
    <property type="entry name" value="SERYL-TRNA SYNTHETASE"/>
    <property type="match status" value="1"/>
</dbReference>
<dbReference type="Gene3D" id="3.30.930.10">
    <property type="entry name" value="Bira Bifunctional Protein, Domain 2"/>
    <property type="match status" value="1"/>
</dbReference>
<feature type="compositionally biased region" description="Basic and acidic residues" evidence="8">
    <location>
        <begin position="110"/>
        <end position="119"/>
    </location>
</feature>
<evidence type="ECO:0000313" key="10">
    <source>
        <dbReference type="EMBL" id="KAK0530300.1"/>
    </source>
</evidence>
<dbReference type="PRINTS" id="PR00981">
    <property type="entry name" value="TRNASYNTHSER"/>
</dbReference>
<dbReference type="GO" id="GO:0006434">
    <property type="term" value="P:seryl-tRNA aminoacylation"/>
    <property type="evidence" value="ECO:0007669"/>
    <property type="project" value="InterPro"/>
</dbReference>
<evidence type="ECO:0000259" key="9">
    <source>
        <dbReference type="PROSITE" id="PS50862"/>
    </source>
</evidence>
<evidence type="ECO:0000256" key="2">
    <source>
        <dbReference type="ARBA" id="ARBA00022598"/>
    </source>
</evidence>
<dbReference type="InterPro" id="IPR006195">
    <property type="entry name" value="aa-tRNA-synth_II"/>
</dbReference>
<dbReference type="Pfam" id="PF00587">
    <property type="entry name" value="tRNA-synt_2b"/>
    <property type="match status" value="2"/>
</dbReference>
<name>A0AAN6JKB0_9BASI</name>
<feature type="compositionally biased region" description="Low complexity" evidence="8">
    <location>
        <begin position="120"/>
        <end position="143"/>
    </location>
</feature>
<dbReference type="AlphaFoldDB" id="A0AAN6JKB0"/>
<dbReference type="PROSITE" id="PS50862">
    <property type="entry name" value="AA_TRNA_LIGASE_II"/>
    <property type="match status" value="1"/>
</dbReference>